<accession>A0A8J4VE30</accession>
<dbReference type="EMBL" id="JRKL02012535">
    <property type="protein sequence ID" value="KAF3944831.1"/>
    <property type="molecule type" value="Genomic_DNA"/>
</dbReference>
<dbReference type="Pfam" id="PF13966">
    <property type="entry name" value="zf-RVT"/>
    <property type="match status" value="1"/>
</dbReference>
<proteinExistence type="predicted"/>
<feature type="domain" description="Reverse transcriptase zinc-binding" evidence="1">
    <location>
        <begin position="9"/>
        <end position="96"/>
    </location>
</feature>
<reference evidence="2" key="1">
    <citation type="submission" date="2020-03" db="EMBL/GenBank/DDBJ databases">
        <title>Castanea mollissima Vanexum genome sequencing.</title>
        <authorList>
            <person name="Staton M."/>
        </authorList>
    </citation>
    <scope>NUCLEOTIDE SEQUENCE</scope>
    <source>
        <tissue evidence="2">Leaf</tissue>
    </source>
</reference>
<keyword evidence="3" id="KW-1185">Reference proteome</keyword>
<comment type="caution">
    <text evidence="2">The sequence shown here is derived from an EMBL/GenBank/DDBJ whole genome shotgun (WGS) entry which is preliminary data.</text>
</comment>
<dbReference type="InterPro" id="IPR026960">
    <property type="entry name" value="RVT-Znf"/>
</dbReference>
<evidence type="ECO:0000259" key="1">
    <source>
        <dbReference type="Pfam" id="PF13966"/>
    </source>
</evidence>
<dbReference type="OrthoDB" id="1752229at2759"/>
<evidence type="ECO:0000313" key="2">
    <source>
        <dbReference type="EMBL" id="KAF3944831.1"/>
    </source>
</evidence>
<organism evidence="2 3">
    <name type="scientific">Castanea mollissima</name>
    <name type="common">Chinese chestnut</name>
    <dbReference type="NCBI Taxonomy" id="60419"/>
    <lineage>
        <taxon>Eukaryota</taxon>
        <taxon>Viridiplantae</taxon>
        <taxon>Streptophyta</taxon>
        <taxon>Embryophyta</taxon>
        <taxon>Tracheophyta</taxon>
        <taxon>Spermatophyta</taxon>
        <taxon>Magnoliopsida</taxon>
        <taxon>eudicotyledons</taxon>
        <taxon>Gunneridae</taxon>
        <taxon>Pentapetalae</taxon>
        <taxon>rosids</taxon>
        <taxon>fabids</taxon>
        <taxon>Fagales</taxon>
        <taxon>Fagaceae</taxon>
        <taxon>Castanea</taxon>
    </lineage>
</organism>
<evidence type="ECO:0000313" key="3">
    <source>
        <dbReference type="Proteomes" id="UP000737018"/>
    </source>
</evidence>
<name>A0A8J4VE30_9ROSI</name>
<sequence length="184" mass="21341">MDQRPQGCFSVKLAYRSIQEIPTSDARGVNWQKVWKLRIHERLKMMLWRVSSNLLPTMDNLEQRMGIADTVCVCCNGEKESVVQLFFQCAMTRAIWFGSNCYYRSELLNINSCEDFVKVVSGDLDFLEHAPLRIAITLEARWNLRNQILHNKELKVNLVSVIGNMELMILEHIRSKKGDGKNHL</sequence>
<protein>
    <recommendedName>
        <fullName evidence="1">Reverse transcriptase zinc-binding domain-containing protein</fullName>
    </recommendedName>
</protein>
<gene>
    <name evidence="2" type="ORF">CMV_028745</name>
</gene>
<dbReference type="AlphaFoldDB" id="A0A8J4VE30"/>
<dbReference type="Proteomes" id="UP000737018">
    <property type="component" value="Unassembled WGS sequence"/>
</dbReference>